<evidence type="ECO:0000313" key="3">
    <source>
        <dbReference type="Proteomes" id="UP001221142"/>
    </source>
</evidence>
<dbReference type="EMBL" id="JARKIF010000042">
    <property type="protein sequence ID" value="KAJ7609005.1"/>
    <property type="molecule type" value="Genomic_DNA"/>
</dbReference>
<feature type="non-terminal residue" evidence="2">
    <location>
        <position position="1"/>
    </location>
</feature>
<evidence type="ECO:0000256" key="1">
    <source>
        <dbReference type="SAM" id="Coils"/>
    </source>
</evidence>
<dbReference type="Gene3D" id="1.20.1280.50">
    <property type="match status" value="1"/>
</dbReference>
<comment type="caution">
    <text evidence="2">The sequence shown here is derived from an EMBL/GenBank/DDBJ whole genome shotgun (WGS) entry which is preliminary data.</text>
</comment>
<organism evidence="2 3">
    <name type="scientific">Roridomyces roridus</name>
    <dbReference type="NCBI Taxonomy" id="1738132"/>
    <lineage>
        <taxon>Eukaryota</taxon>
        <taxon>Fungi</taxon>
        <taxon>Dikarya</taxon>
        <taxon>Basidiomycota</taxon>
        <taxon>Agaricomycotina</taxon>
        <taxon>Agaricomycetes</taxon>
        <taxon>Agaricomycetidae</taxon>
        <taxon>Agaricales</taxon>
        <taxon>Marasmiineae</taxon>
        <taxon>Mycenaceae</taxon>
        <taxon>Roridomyces</taxon>
    </lineage>
</organism>
<feature type="non-terminal residue" evidence="2">
    <location>
        <position position="115"/>
    </location>
</feature>
<sequence>PEEAELDSIRSFASTTRARLAVLEEGIVELEDRLKQLQSERAALKALHEEDSAILSPLRRVPPEILAEIFSWTLPGPDDGFALAGRKVKHSPWILGHICRRWRAIALSTPSLWSL</sequence>
<keyword evidence="3" id="KW-1185">Reference proteome</keyword>
<evidence type="ECO:0008006" key="4">
    <source>
        <dbReference type="Google" id="ProtNLM"/>
    </source>
</evidence>
<reference evidence="2" key="1">
    <citation type="submission" date="2023-03" db="EMBL/GenBank/DDBJ databases">
        <title>Massive genome expansion in bonnet fungi (Mycena s.s.) driven by repeated elements and novel gene families across ecological guilds.</title>
        <authorList>
            <consortium name="Lawrence Berkeley National Laboratory"/>
            <person name="Harder C.B."/>
            <person name="Miyauchi S."/>
            <person name="Viragh M."/>
            <person name="Kuo A."/>
            <person name="Thoen E."/>
            <person name="Andreopoulos B."/>
            <person name="Lu D."/>
            <person name="Skrede I."/>
            <person name="Drula E."/>
            <person name="Henrissat B."/>
            <person name="Morin E."/>
            <person name="Kohler A."/>
            <person name="Barry K."/>
            <person name="LaButti K."/>
            <person name="Morin E."/>
            <person name="Salamov A."/>
            <person name="Lipzen A."/>
            <person name="Mereny Z."/>
            <person name="Hegedus B."/>
            <person name="Baldrian P."/>
            <person name="Stursova M."/>
            <person name="Weitz H."/>
            <person name="Taylor A."/>
            <person name="Grigoriev I.V."/>
            <person name="Nagy L.G."/>
            <person name="Martin F."/>
            <person name="Kauserud H."/>
        </authorList>
    </citation>
    <scope>NUCLEOTIDE SEQUENCE</scope>
    <source>
        <strain evidence="2">9284</strain>
    </source>
</reference>
<name>A0AAD7B3S5_9AGAR</name>
<protein>
    <recommendedName>
        <fullName evidence="4">F-box domain-containing protein</fullName>
    </recommendedName>
</protein>
<feature type="coiled-coil region" evidence="1">
    <location>
        <begin position="13"/>
        <end position="50"/>
    </location>
</feature>
<proteinExistence type="predicted"/>
<evidence type="ECO:0000313" key="2">
    <source>
        <dbReference type="EMBL" id="KAJ7609005.1"/>
    </source>
</evidence>
<dbReference type="AlphaFoldDB" id="A0AAD7B3S5"/>
<gene>
    <name evidence="2" type="ORF">FB45DRAFT_707482</name>
</gene>
<accession>A0AAD7B3S5</accession>
<keyword evidence="1" id="KW-0175">Coiled coil</keyword>
<dbReference type="Proteomes" id="UP001221142">
    <property type="component" value="Unassembled WGS sequence"/>
</dbReference>